<keyword evidence="2" id="KW-1185">Reference proteome</keyword>
<proteinExistence type="predicted"/>
<evidence type="ECO:0000313" key="2">
    <source>
        <dbReference type="Proteomes" id="UP001163046"/>
    </source>
</evidence>
<dbReference type="EMBL" id="MU825640">
    <property type="protein sequence ID" value="KAJ7388101.1"/>
    <property type="molecule type" value="Genomic_DNA"/>
</dbReference>
<gene>
    <name evidence="1" type="ORF">OS493_039818</name>
</gene>
<sequence>MWRHTIIKVAVIQCWLNISLYSKQNYSMLWFLIDDGCPILSTLQLMLKRYIVTLKSPGRNKEARQVSDHLEVHLQLFDPACRSARLVEWPSNMATIDCRFCCHKSQVKRSNKKSSLQNSWLTGKK</sequence>
<name>A0A9W9ZUK2_9CNID</name>
<dbReference type="Proteomes" id="UP001163046">
    <property type="component" value="Unassembled WGS sequence"/>
</dbReference>
<reference evidence="1" key="1">
    <citation type="submission" date="2023-01" db="EMBL/GenBank/DDBJ databases">
        <title>Genome assembly of the deep-sea coral Lophelia pertusa.</title>
        <authorList>
            <person name="Herrera S."/>
            <person name="Cordes E."/>
        </authorList>
    </citation>
    <scope>NUCLEOTIDE SEQUENCE</scope>
    <source>
        <strain evidence="1">USNM1676648</strain>
        <tissue evidence="1">Polyp</tissue>
    </source>
</reference>
<organism evidence="1 2">
    <name type="scientific">Desmophyllum pertusum</name>
    <dbReference type="NCBI Taxonomy" id="174260"/>
    <lineage>
        <taxon>Eukaryota</taxon>
        <taxon>Metazoa</taxon>
        <taxon>Cnidaria</taxon>
        <taxon>Anthozoa</taxon>
        <taxon>Hexacorallia</taxon>
        <taxon>Scleractinia</taxon>
        <taxon>Caryophylliina</taxon>
        <taxon>Caryophylliidae</taxon>
        <taxon>Desmophyllum</taxon>
    </lineage>
</organism>
<accession>A0A9W9ZUK2</accession>
<dbReference type="AlphaFoldDB" id="A0A9W9ZUK2"/>
<evidence type="ECO:0000313" key="1">
    <source>
        <dbReference type="EMBL" id="KAJ7388101.1"/>
    </source>
</evidence>
<protein>
    <submittedName>
        <fullName evidence="1">Uncharacterized protein</fullName>
    </submittedName>
</protein>
<comment type="caution">
    <text evidence="1">The sequence shown here is derived from an EMBL/GenBank/DDBJ whole genome shotgun (WGS) entry which is preliminary data.</text>
</comment>